<protein>
    <submittedName>
        <fullName evidence="3">Uncharacterized protein</fullName>
    </submittedName>
</protein>
<evidence type="ECO:0000256" key="1">
    <source>
        <dbReference type="SAM" id="MobiDB-lite"/>
    </source>
</evidence>
<keyword evidence="2" id="KW-1133">Transmembrane helix</keyword>
<reference evidence="3 4" key="1">
    <citation type="submission" date="2018-12" db="EMBL/GenBank/DDBJ databases">
        <title>Complete genome sequence of Haloplanus rallus MBLA0036.</title>
        <authorList>
            <person name="Nam Y.-d."/>
            <person name="Kang J."/>
            <person name="Chung W.-H."/>
            <person name="Park Y.S."/>
        </authorList>
    </citation>
    <scope>NUCLEOTIDE SEQUENCE [LARGE SCALE GENOMIC DNA]</scope>
    <source>
        <strain evidence="3 4">MBLA0036</strain>
    </source>
</reference>
<keyword evidence="2" id="KW-0472">Membrane</keyword>
<name>A0A6B9FFN4_9EURY</name>
<evidence type="ECO:0000313" key="4">
    <source>
        <dbReference type="Proteomes" id="UP000428325"/>
    </source>
</evidence>
<dbReference type="RefSeq" id="WP_157690027.1">
    <property type="nucleotide sequence ID" value="NZ_CP034345.1"/>
</dbReference>
<dbReference type="EMBL" id="CP034345">
    <property type="protein sequence ID" value="QGX95569.1"/>
    <property type="molecule type" value="Genomic_DNA"/>
</dbReference>
<feature type="transmembrane region" description="Helical" evidence="2">
    <location>
        <begin position="161"/>
        <end position="182"/>
    </location>
</feature>
<keyword evidence="2" id="KW-0812">Transmembrane</keyword>
<feature type="transmembrane region" description="Helical" evidence="2">
    <location>
        <begin position="194"/>
        <end position="215"/>
    </location>
</feature>
<organism evidence="3 4">
    <name type="scientific">Haloplanus rallus</name>
    <dbReference type="NCBI Taxonomy" id="1816183"/>
    <lineage>
        <taxon>Archaea</taxon>
        <taxon>Methanobacteriati</taxon>
        <taxon>Methanobacteriota</taxon>
        <taxon>Stenosarchaea group</taxon>
        <taxon>Halobacteria</taxon>
        <taxon>Halobacteriales</taxon>
        <taxon>Haloferacaceae</taxon>
        <taxon>Haloplanus</taxon>
    </lineage>
</organism>
<dbReference type="Proteomes" id="UP000428325">
    <property type="component" value="Chromosome"/>
</dbReference>
<dbReference type="AlphaFoldDB" id="A0A6B9FFN4"/>
<keyword evidence="4" id="KW-1185">Reference proteome</keyword>
<gene>
    <name evidence="3" type="ORF">EI982_12590</name>
</gene>
<evidence type="ECO:0000313" key="3">
    <source>
        <dbReference type="EMBL" id="QGX95569.1"/>
    </source>
</evidence>
<feature type="transmembrane region" description="Helical" evidence="2">
    <location>
        <begin position="87"/>
        <end position="107"/>
    </location>
</feature>
<accession>A0A6B9FFN4</accession>
<sequence>MSGTTVDAAEYVPVDRWRRLGRIDAIRKRVKRIAIGAGVVFLGLTLVPSRGDLSLLVTAIRLLSLLTGVSAWSVGEALGTATDDEDGDGSALAAVGVLVLVALAWGAERSDAGSILWRLLLGETATAVSDSGVGGMGTDVGTGSADSPVTERNVDGESRPAGTPLGLLLVFLIGGAVILSSWPRAGGFESGGLAVFLLLTAVVGGVVGLFAGLSLQ</sequence>
<dbReference type="KEGG" id="hra:EI982_12590"/>
<feature type="region of interest" description="Disordered" evidence="1">
    <location>
        <begin position="139"/>
        <end position="158"/>
    </location>
</feature>
<evidence type="ECO:0000256" key="2">
    <source>
        <dbReference type="SAM" id="Phobius"/>
    </source>
</evidence>
<proteinExistence type="predicted"/>
<feature type="transmembrane region" description="Helical" evidence="2">
    <location>
        <begin position="53"/>
        <end position="75"/>
    </location>
</feature>
<dbReference type="GeneID" id="43370394"/>